<protein>
    <recommendedName>
        <fullName evidence="4">Transposase</fullName>
    </recommendedName>
</protein>
<reference evidence="2 3" key="1">
    <citation type="submission" date="2015-11" db="EMBL/GenBank/DDBJ databases">
        <title>Expanding the genomic diversity of Burkholderia species for the development of highly accurate diagnostics.</title>
        <authorList>
            <person name="Sahl J."/>
            <person name="Keim P."/>
            <person name="Wagner D."/>
        </authorList>
    </citation>
    <scope>NUCLEOTIDE SEQUENCE [LARGE SCALE GENOMIC DNA]</scope>
    <source>
        <strain evidence="2 3">MSMB1137WGS</strain>
    </source>
</reference>
<evidence type="ECO:0000313" key="2">
    <source>
        <dbReference type="EMBL" id="KVT49598.1"/>
    </source>
</evidence>
<dbReference type="Proteomes" id="UP000056732">
    <property type="component" value="Unassembled WGS sequence"/>
</dbReference>
<name>A0AAW3N8S4_9BURK</name>
<feature type="region of interest" description="Disordered" evidence="1">
    <location>
        <begin position="1"/>
        <end position="25"/>
    </location>
</feature>
<organism evidence="2 3">
    <name type="scientific">Burkholderia ubonensis</name>
    <dbReference type="NCBI Taxonomy" id="101571"/>
    <lineage>
        <taxon>Bacteria</taxon>
        <taxon>Pseudomonadati</taxon>
        <taxon>Pseudomonadota</taxon>
        <taxon>Betaproteobacteria</taxon>
        <taxon>Burkholderiales</taxon>
        <taxon>Burkholderiaceae</taxon>
        <taxon>Burkholderia</taxon>
        <taxon>Burkholderia cepacia complex</taxon>
    </lineage>
</organism>
<evidence type="ECO:0000256" key="1">
    <source>
        <dbReference type="SAM" id="MobiDB-lite"/>
    </source>
</evidence>
<evidence type="ECO:0008006" key="4">
    <source>
        <dbReference type="Google" id="ProtNLM"/>
    </source>
</evidence>
<evidence type="ECO:0000313" key="3">
    <source>
        <dbReference type="Proteomes" id="UP000056732"/>
    </source>
</evidence>
<accession>A0AAW3N8S4</accession>
<feature type="compositionally biased region" description="Basic and acidic residues" evidence="1">
    <location>
        <begin position="1"/>
        <end position="13"/>
    </location>
</feature>
<gene>
    <name evidence="2" type="ORF">WK53_12205</name>
</gene>
<proteinExistence type="predicted"/>
<dbReference type="EMBL" id="LPDO01000101">
    <property type="protein sequence ID" value="KVT49598.1"/>
    <property type="molecule type" value="Genomic_DNA"/>
</dbReference>
<dbReference type="AlphaFoldDB" id="A0AAW3N8S4"/>
<comment type="caution">
    <text evidence="2">The sequence shown here is derived from an EMBL/GenBank/DDBJ whole genome shotgun (WGS) entry which is preliminary data.</text>
</comment>
<sequence>MDTDWKGKRRSNETHQSSTDSDARLFRKSKGTPILCYQGHILMENRSGLVVGAVVSHADGFGERASGLRLLDCVPGRRAKTLRFPRH</sequence>